<reference evidence="3" key="1">
    <citation type="journal article" date="2019" name="Int. J. Syst. Evol. Microbiol.">
        <title>The Global Catalogue of Microorganisms (GCM) 10K type strain sequencing project: providing services to taxonomists for standard genome sequencing and annotation.</title>
        <authorList>
            <consortium name="The Broad Institute Genomics Platform"/>
            <consortium name="The Broad Institute Genome Sequencing Center for Infectious Disease"/>
            <person name="Wu L."/>
            <person name="Ma J."/>
        </authorList>
    </citation>
    <scope>NUCLEOTIDE SEQUENCE [LARGE SCALE GENOMIC DNA]</scope>
    <source>
        <strain evidence="3">CGMCC 1.12237</strain>
    </source>
</reference>
<keyword evidence="3" id="KW-1185">Reference proteome</keyword>
<accession>A0ABW0LIQ5</accession>
<organism evidence="2 3">
    <name type="scientific">Lederbergia graminis</name>
    <dbReference type="NCBI Taxonomy" id="735518"/>
    <lineage>
        <taxon>Bacteria</taxon>
        <taxon>Bacillati</taxon>
        <taxon>Bacillota</taxon>
        <taxon>Bacilli</taxon>
        <taxon>Bacillales</taxon>
        <taxon>Bacillaceae</taxon>
        <taxon>Lederbergia</taxon>
    </lineage>
</organism>
<protein>
    <submittedName>
        <fullName evidence="2">DinB family protein</fullName>
    </submittedName>
</protein>
<dbReference type="RefSeq" id="WP_382351218.1">
    <property type="nucleotide sequence ID" value="NZ_JBHSMC010000014.1"/>
</dbReference>
<evidence type="ECO:0000313" key="3">
    <source>
        <dbReference type="Proteomes" id="UP001596147"/>
    </source>
</evidence>
<dbReference type="InterPro" id="IPR024775">
    <property type="entry name" value="DinB-like"/>
</dbReference>
<name>A0ABW0LIQ5_9BACI</name>
<dbReference type="SUPFAM" id="SSF109854">
    <property type="entry name" value="DinB/YfiT-like putative metalloenzymes"/>
    <property type="match status" value="1"/>
</dbReference>
<feature type="domain" description="DinB-like" evidence="1">
    <location>
        <begin position="19"/>
        <end position="149"/>
    </location>
</feature>
<sequence length="163" mass="19226">MQSKEELLNEFSALISFVKSIRDLDDETWVSPIAEGKWTTRDIIAHIMLWDKYFLENAIERITNRKVISAKHLDFDEFNKEAVEYAKETSKEEILDKTIYYRNQLIRHINEMSDAEFLGEHMDGDGNKFSAYHYLIGFIPHDEHHIRQIKEFLGDSLLVKSSE</sequence>
<comment type="caution">
    <text evidence="2">The sequence shown here is derived from an EMBL/GenBank/DDBJ whole genome shotgun (WGS) entry which is preliminary data.</text>
</comment>
<dbReference type="InterPro" id="IPR034660">
    <property type="entry name" value="DinB/YfiT-like"/>
</dbReference>
<dbReference type="Proteomes" id="UP001596147">
    <property type="component" value="Unassembled WGS sequence"/>
</dbReference>
<dbReference type="Pfam" id="PF12867">
    <property type="entry name" value="DinB_2"/>
    <property type="match status" value="1"/>
</dbReference>
<gene>
    <name evidence="2" type="ORF">ACFPM4_10640</name>
</gene>
<evidence type="ECO:0000313" key="2">
    <source>
        <dbReference type="EMBL" id="MFC5465205.1"/>
    </source>
</evidence>
<dbReference type="Gene3D" id="1.20.120.450">
    <property type="entry name" value="dinb family like domain"/>
    <property type="match status" value="1"/>
</dbReference>
<evidence type="ECO:0000259" key="1">
    <source>
        <dbReference type="Pfam" id="PF12867"/>
    </source>
</evidence>
<proteinExistence type="predicted"/>
<dbReference type="EMBL" id="JBHSMC010000014">
    <property type="protein sequence ID" value="MFC5465205.1"/>
    <property type="molecule type" value="Genomic_DNA"/>
</dbReference>